<dbReference type="AlphaFoldDB" id="A0A6B8VSQ1"/>
<keyword evidence="4" id="KW-1185">Reference proteome</keyword>
<organism evidence="3 4">
    <name type="scientific">Corynebacterium kalinowskii</name>
    <dbReference type="NCBI Taxonomy" id="2675216"/>
    <lineage>
        <taxon>Bacteria</taxon>
        <taxon>Bacillati</taxon>
        <taxon>Actinomycetota</taxon>
        <taxon>Actinomycetes</taxon>
        <taxon>Mycobacteriales</taxon>
        <taxon>Corynebacteriaceae</taxon>
        <taxon>Corynebacterium</taxon>
    </lineage>
</organism>
<feature type="compositionally biased region" description="Polar residues" evidence="1">
    <location>
        <begin position="33"/>
        <end position="46"/>
    </location>
</feature>
<proteinExistence type="predicted"/>
<dbReference type="RefSeq" id="WP_156192386.1">
    <property type="nucleotide sequence ID" value="NZ_CP046452.1"/>
</dbReference>
<dbReference type="SUPFAM" id="SSF69322">
    <property type="entry name" value="Tricorn protease domain 2"/>
    <property type="match status" value="1"/>
</dbReference>
<feature type="signal peptide" evidence="2">
    <location>
        <begin position="1"/>
        <end position="21"/>
    </location>
</feature>
<feature type="chain" id="PRO_5038422323" description="Prolipoprotein LppL" evidence="2">
    <location>
        <begin position="22"/>
        <end position="375"/>
    </location>
</feature>
<keyword evidence="2" id="KW-0732">Signal</keyword>
<sequence length="375" mass="38632">MKKSLRNSLVAVAASSSILLASCTPPGVEDPQKQAQDQAGSGQTVSGALGKATPAVSPASANPAGEVVKLEGRLAKASDIEMAGDVLAVRAGDQLALGTVDKFRTNSATTLEINANCGDITATGDTFVLPCPVPIEGGAGGGVIYLIDAKNPGLKDTRRADMKFTSAVLTTSGEVVGGSSEEPDVIVFRGTDSSDSKKITTSRKADEMVASPVSGSRDGVVFIERDKTVIQGVDYTNNRAGGALRMGVGVGSIAAGDDGLFLASDALGHQLGIYTDDDILMLHQTIPTDKSPWALAWDTQRKLAWISSNETNKIQAFKISSGVPELQGTVDTVANVRSMTIDSDGTIYAISDSGDGLQIIPAKDAAAAVEKPAQP</sequence>
<evidence type="ECO:0000313" key="3">
    <source>
        <dbReference type="EMBL" id="QGU02025.1"/>
    </source>
</evidence>
<dbReference type="KEGG" id="ckw:CKALI_05775"/>
<evidence type="ECO:0000256" key="2">
    <source>
        <dbReference type="SAM" id="SignalP"/>
    </source>
</evidence>
<dbReference type="InterPro" id="IPR015943">
    <property type="entry name" value="WD40/YVTN_repeat-like_dom_sf"/>
</dbReference>
<accession>A0A6B8VSQ1</accession>
<dbReference type="EMBL" id="CP046452">
    <property type="protein sequence ID" value="QGU02025.1"/>
    <property type="molecule type" value="Genomic_DNA"/>
</dbReference>
<evidence type="ECO:0000313" key="4">
    <source>
        <dbReference type="Proteomes" id="UP000427071"/>
    </source>
</evidence>
<evidence type="ECO:0000256" key="1">
    <source>
        <dbReference type="SAM" id="MobiDB-lite"/>
    </source>
</evidence>
<dbReference type="Gene3D" id="2.130.10.10">
    <property type="entry name" value="YVTN repeat-like/Quinoprotein amine dehydrogenase"/>
    <property type="match status" value="1"/>
</dbReference>
<protein>
    <recommendedName>
        <fullName evidence="5">Prolipoprotein LppL</fullName>
    </recommendedName>
</protein>
<gene>
    <name evidence="3" type="ORF">CKALI_05775</name>
</gene>
<dbReference type="PROSITE" id="PS51257">
    <property type="entry name" value="PROKAR_LIPOPROTEIN"/>
    <property type="match status" value="1"/>
</dbReference>
<dbReference type="Proteomes" id="UP000427071">
    <property type="component" value="Chromosome"/>
</dbReference>
<reference evidence="4" key="1">
    <citation type="submission" date="2019-11" db="EMBL/GenBank/DDBJ databases">
        <title>Complete genome sequence of Corynebacterium kalinowskii 1959, a novel Corynebacterium species isolated from soil of a small paddock in Vilsendorf, Germany.</title>
        <authorList>
            <person name="Schaffert L."/>
            <person name="Ruwe M."/>
            <person name="Milse J."/>
            <person name="Hanuschka K."/>
            <person name="Ortseifen V."/>
            <person name="Droste J."/>
            <person name="Brandt D."/>
            <person name="Schlueter L."/>
            <person name="Kutter Y."/>
            <person name="Vinke S."/>
            <person name="Viehoefer P."/>
            <person name="Jacob L."/>
            <person name="Luebke N.-C."/>
            <person name="Schulte-Berndt E."/>
            <person name="Hain C."/>
            <person name="Linder M."/>
            <person name="Schmidt P."/>
            <person name="Wollenschlaeger L."/>
            <person name="Luttermann T."/>
            <person name="Thieme E."/>
            <person name="Hassa J."/>
            <person name="Haak M."/>
            <person name="Wittchen M."/>
            <person name="Mentz A."/>
            <person name="Persicke M."/>
            <person name="Busche T."/>
            <person name="Ruckert C."/>
        </authorList>
    </citation>
    <scope>NUCLEOTIDE SEQUENCE [LARGE SCALE GENOMIC DNA]</scope>
    <source>
        <strain evidence="4">1959</strain>
    </source>
</reference>
<evidence type="ECO:0008006" key="5">
    <source>
        <dbReference type="Google" id="ProtNLM"/>
    </source>
</evidence>
<feature type="region of interest" description="Disordered" evidence="1">
    <location>
        <begin position="24"/>
        <end position="62"/>
    </location>
</feature>
<name>A0A6B8VSQ1_9CORY</name>